<protein>
    <recommendedName>
        <fullName evidence="1">Co-chaperone DjlA N-terminal domain-containing protein</fullName>
    </recommendedName>
</protein>
<dbReference type="EMBL" id="BLAY01000346">
    <property type="protein sequence ID" value="GET44404.1"/>
    <property type="molecule type" value="Genomic_DNA"/>
</dbReference>
<organism evidence="2 3">
    <name type="scientific">Microseira wollei NIES-4236</name>
    <dbReference type="NCBI Taxonomy" id="2530354"/>
    <lineage>
        <taxon>Bacteria</taxon>
        <taxon>Bacillati</taxon>
        <taxon>Cyanobacteriota</taxon>
        <taxon>Cyanophyceae</taxon>
        <taxon>Oscillatoriophycideae</taxon>
        <taxon>Aerosakkonematales</taxon>
        <taxon>Aerosakkonemataceae</taxon>
        <taxon>Microseira</taxon>
    </lineage>
</organism>
<name>A0AAV3XPD3_9CYAN</name>
<dbReference type="Gene3D" id="1.10.3680.10">
    <property type="entry name" value="TerB-like"/>
    <property type="match status" value="1"/>
</dbReference>
<evidence type="ECO:0000313" key="2">
    <source>
        <dbReference type="EMBL" id="GET44404.1"/>
    </source>
</evidence>
<dbReference type="SUPFAM" id="SSF158682">
    <property type="entry name" value="TerB-like"/>
    <property type="match status" value="1"/>
</dbReference>
<feature type="domain" description="Co-chaperone DjlA N-terminal" evidence="1">
    <location>
        <begin position="37"/>
        <end position="134"/>
    </location>
</feature>
<reference evidence="2" key="1">
    <citation type="submission" date="2019-10" db="EMBL/GenBank/DDBJ databases">
        <title>Draft genome sequece of Microseira wollei NIES-4236.</title>
        <authorList>
            <person name="Yamaguchi H."/>
            <person name="Suzuki S."/>
            <person name="Kawachi M."/>
        </authorList>
    </citation>
    <scope>NUCLEOTIDE SEQUENCE</scope>
    <source>
        <strain evidence="2">NIES-4236</strain>
    </source>
</reference>
<dbReference type="Pfam" id="PF05099">
    <property type="entry name" value="TerB"/>
    <property type="match status" value="1"/>
</dbReference>
<accession>A0AAV3XPD3</accession>
<dbReference type="InterPro" id="IPR007791">
    <property type="entry name" value="DjlA_N"/>
</dbReference>
<sequence>MTSDSTRKMIGNWFYRQSLNFKQQPADDVIEYFAKALLIAAKGDRVLSQAERDWVVGLTAAKGGSEQLIEELKNYSADEDVEQVIASHPFSDQGRRTLIYTAIQACGADGEYNEAEKACIRKIAALLKVSEDVVKEIEELCEQEKAQFQKRIKLLYPDGHPLLVEDNNN</sequence>
<comment type="caution">
    <text evidence="2">The sequence shown here is derived from an EMBL/GenBank/DDBJ whole genome shotgun (WGS) entry which is preliminary data.</text>
</comment>
<keyword evidence="3" id="KW-1185">Reference proteome</keyword>
<evidence type="ECO:0000259" key="1">
    <source>
        <dbReference type="Pfam" id="PF05099"/>
    </source>
</evidence>
<gene>
    <name evidence="2" type="ORF">MiSe_92310</name>
</gene>
<dbReference type="RefSeq" id="WP_226594328.1">
    <property type="nucleotide sequence ID" value="NZ_BLAY01000346.1"/>
</dbReference>
<proteinExistence type="predicted"/>
<dbReference type="InterPro" id="IPR029024">
    <property type="entry name" value="TerB-like"/>
</dbReference>
<evidence type="ECO:0000313" key="3">
    <source>
        <dbReference type="Proteomes" id="UP001050975"/>
    </source>
</evidence>
<dbReference type="AlphaFoldDB" id="A0AAV3XPD3"/>
<dbReference type="Proteomes" id="UP001050975">
    <property type="component" value="Unassembled WGS sequence"/>
</dbReference>